<dbReference type="Pfam" id="PF04909">
    <property type="entry name" value="Amidohydro_2"/>
    <property type="match status" value="1"/>
</dbReference>
<evidence type="ECO:0000259" key="1">
    <source>
        <dbReference type="Pfam" id="PF04909"/>
    </source>
</evidence>
<accession>A0ABU1I858</accession>
<dbReference type="Gene3D" id="3.20.20.140">
    <property type="entry name" value="Metal-dependent hydrolases"/>
    <property type="match status" value="1"/>
</dbReference>
<reference evidence="2 3" key="1">
    <citation type="submission" date="2023-08" db="EMBL/GenBank/DDBJ databases">
        <title>Functional and genomic diversity of the sorghum phyllosphere microbiome.</title>
        <authorList>
            <person name="Shade A."/>
        </authorList>
    </citation>
    <scope>NUCLEOTIDE SEQUENCE [LARGE SCALE GENOMIC DNA]</scope>
    <source>
        <strain evidence="2 3">SORGH_AS_0335</strain>
    </source>
</reference>
<dbReference type="InterPro" id="IPR006680">
    <property type="entry name" value="Amidohydro-rel"/>
</dbReference>
<keyword evidence="3" id="KW-1185">Reference proteome</keyword>
<organism evidence="2 3">
    <name type="scientific">Paracidovorax wautersii</name>
    <dbReference type="NCBI Taxonomy" id="1177982"/>
    <lineage>
        <taxon>Bacteria</taxon>
        <taxon>Pseudomonadati</taxon>
        <taxon>Pseudomonadota</taxon>
        <taxon>Betaproteobacteria</taxon>
        <taxon>Burkholderiales</taxon>
        <taxon>Comamonadaceae</taxon>
        <taxon>Paracidovorax</taxon>
    </lineage>
</organism>
<feature type="domain" description="Amidohydrolase-related" evidence="1">
    <location>
        <begin position="48"/>
        <end position="222"/>
    </location>
</feature>
<gene>
    <name evidence="2" type="ORF">QE399_001093</name>
</gene>
<dbReference type="SUPFAM" id="SSF51556">
    <property type="entry name" value="Metallo-dependent hydrolases"/>
    <property type="match status" value="1"/>
</dbReference>
<evidence type="ECO:0000313" key="2">
    <source>
        <dbReference type="EMBL" id="MDR6213404.1"/>
    </source>
</evidence>
<protein>
    <recommendedName>
        <fullName evidence="1">Amidohydrolase-related domain-containing protein</fullName>
    </recommendedName>
</protein>
<dbReference type="EMBL" id="JAVIZX010000001">
    <property type="protein sequence ID" value="MDR6213404.1"/>
    <property type="molecule type" value="Genomic_DNA"/>
</dbReference>
<name>A0ABU1I858_9BURK</name>
<evidence type="ECO:0000313" key="3">
    <source>
        <dbReference type="Proteomes" id="UP001267710"/>
    </source>
</evidence>
<sequence length="304" mass="33057">MSAAPRSTAPRVIDMRCRPAYLHDFFGKTPGSPGEDLARWLNRRVGTRGDDAHFIRSRTPDGFLAEVRGAGLAHAVVVGRHTPGQHLPNDTIHAIVQGHAELIGIGAVDPVLQGEADALAEVERAVKTLGLAGIDLEPGFGAPPRHPDDAAYFPVYDLAQQLGVPVFLMTGPTSPDLRFNDPAPVARVAQAFPRLPIVAYHGWWPNVQQAIGLAFRYDNVLGVSSTNAPTRKPSRRCSARRPECRVAPLHKRRATTQCAAWLAFPSGWPRTAASALSHDLPIARYWLRRASRIHPHCGASARGY</sequence>
<dbReference type="RefSeq" id="WP_309826886.1">
    <property type="nucleotide sequence ID" value="NZ_JAVIZX010000001.1"/>
</dbReference>
<dbReference type="InterPro" id="IPR032466">
    <property type="entry name" value="Metal_Hydrolase"/>
</dbReference>
<comment type="caution">
    <text evidence="2">The sequence shown here is derived from an EMBL/GenBank/DDBJ whole genome shotgun (WGS) entry which is preliminary data.</text>
</comment>
<dbReference type="Proteomes" id="UP001267710">
    <property type="component" value="Unassembled WGS sequence"/>
</dbReference>
<proteinExistence type="predicted"/>